<dbReference type="InterPro" id="IPR015242">
    <property type="entry name" value="Ydc2_cat"/>
</dbReference>
<proteinExistence type="predicted"/>
<keyword evidence="4" id="KW-1185">Reference proteome</keyword>
<evidence type="ECO:0000259" key="2">
    <source>
        <dbReference type="Pfam" id="PF09159"/>
    </source>
</evidence>
<evidence type="ECO:0000313" key="3">
    <source>
        <dbReference type="EMBL" id="KAF2635962.1"/>
    </source>
</evidence>
<dbReference type="Gene3D" id="3.30.420.10">
    <property type="entry name" value="Ribonuclease H-like superfamily/Ribonuclease H"/>
    <property type="match status" value="1"/>
</dbReference>
<dbReference type="GO" id="GO:0004520">
    <property type="term" value="F:DNA endonuclease activity"/>
    <property type="evidence" value="ECO:0007669"/>
    <property type="project" value="TreeGrafter"/>
</dbReference>
<organism evidence="3 4">
    <name type="scientific">Massarina eburnea CBS 473.64</name>
    <dbReference type="NCBI Taxonomy" id="1395130"/>
    <lineage>
        <taxon>Eukaryota</taxon>
        <taxon>Fungi</taxon>
        <taxon>Dikarya</taxon>
        <taxon>Ascomycota</taxon>
        <taxon>Pezizomycotina</taxon>
        <taxon>Dothideomycetes</taxon>
        <taxon>Pleosporomycetidae</taxon>
        <taxon>Pleosporales</taxon>
        <taxon>Massarineae</taxon>
        <taxon>Massarinaceae</taxon>
        <taxon>Massarina</taxon>
    </lineage>
</organism>
<dbReference type="AlphaFoldDB" id="A0A6A6RKY3"/>
<dbReference type="EMBL" id="MU006801">
    <property type="protein sequence ID" value="KAF2635962.1"/>
    <property type="molecule type" value="Genomic_DNA"/>
</dbReference>
<feature type="region of interest" description="Disordered" evidence="1">
    <location>
        <begin position="235"/>
        <end position="274"/>
    </location>
</feature>
<feature type="compositionally biased region" description="Basic residues" evidence="1">
    <location>
        <begin position="427"/>
        <end position="446"/>
    </location>
</feature>
<dbReference type="GO" id="GO:0070336">
    <property type="term" value="F:flap-structured DNA binding"/>
    <property type="evidence" value="ECO:0007669"/>
    <property type="project" value="TreeGrafter"/>
</dbReference>
<dbReference type="GO" id="GO:0000402">
    <property type="term" value="F:crossed form four-way junction DNA binding"/>
    <property type="evidence" value="ECO:0007669"/>
    <property type="project" value="TreeGrafter"/>
</dbReference>
<sequence length="446" mass="50076">MAQKQNIISLLHKSTGTTVKTLHHVLRNIGCATSGRKDVLQRRILDAAAPRRTATIIMPKILSIDMGIKNLAFCVASVKQPSPGTGAAMMDIEAWGKLDLTKGALQMNRSTDSTESALGNISLMPIPEEINGEDKERDPFELKYFSTTACSIANVLLSYEPDIILIERQRWRSSSSVAIQQWTVRVNSLEAMFWALFTSFKGQTLPNTPKYYLKEIESMEPKRVKAYWLDDLEIEDPPKPTRRRTKKPAADAADAEEGTDISSPSKKVSRGQAEKKAKIQLLRTWLESQTPSTTISAYSSDNEDAILRRPSISFNFIPSIPGVFGDPLATRDTFLSTTEPTVKRRKREDGLKTDTKVDDITDCFLQAVAYVAWEDGLAELMRQREEHSLINTEVEETRAEITEDSEEALEKESDEHEAEPEDVKPETKKKKTKVAKAGTRTRKKKE</sequence>
<dbReference type="InterPro" id="IPR036397">
    <property type="entry name" value="RNaseH_sf"/>
</dbReference>
<dbReference type="PANTHER" id="PTHR28072">
    <property type="entry name" value="CRUCIFORM CUTTING ENDONUCLEASE 1, MITOCHONDRIAL-RELATED"/>
    <property type="match status" value="1"/>
</dbReference>
<feature type="domain" description="Mitochondrial resolvase Ydc2 catalytic" evidence="2">
    <location>
        <begin position="61"/>
        <end position="379"/>
    </location>
</feature>
<dbReference type="InterPro" id="IPR012337">
    <property type="entry name" value="RNaseH-like_sf"/>
</dbReference>
<dbReference type="PANTHER" id="PTHR28072:SF1">
    <property type="entry name" value="CRUCIFORM CUTTING ENDONUCLEASE 1, MITOCHONDRIAL-RELATED"/>
    <property type="match status" value="1"/>
</dbReference>
<feature type="region of interest" description="Disordered" evidence="1">
    <location>
        <begin position="393"/>
        <end position="446"/>
    </location>
</feature>
<dbReference type="Pfam" id="PF09159">
    <property type="entry name" value="Ydc2-catalyt"/>
    <property type="match status" value="1"/>
</dbReference>
<dbReference type="InterPro" id="IPR039197">
    <property type="entry name" value="Mrs1/Cce1"/>
</dbReference>
<dbReference type="SUPFAM" id="SSF53098">
    <property type="entry name" value="Ribonuclease H-like"/>
    <property type="match status" value="1"/>
</dbReference>
<evidence type="ECO:0000313" key="4">
    <source>
        <dbReference type="Proteomes" id="UP000799753"/>
    </source>
</evidence>
<evidence type="ECO:0000256" key="1">
    <source>
        <dbReference type="SAM" id="MobiDB-lite"/>
    </source>
</evidence>
<gene>
    <name evidence="3" type="ORF">P280DRAFT_162294</name>
</gene>
<reference evidence="3" key="1">
    <citation type="journal article" date="2020" name="Stud. Mycol.">
        <title>101 Dothideomycetes genomes: a test case for predicting lifestyles and emergence of pathogens.</title>
        <authorList>
            <person name="Haridas S."/>
            <person name="Albert R."/>
            <person name="Binder M."/>
            <person name="Bloem J."/>
            <person name="Labutti K."/>
            <person name="Salamov A."/>
            <person name="Andreopoulos B."/>
            <person name="Baker S."/>
            <person name="Barry K."/>
            <person name="Bills G."/>
            <person name="Bluhm B."/>
            <person name="Cannon C."/>
            <person name="Castanera R."/>
            <person name="Culley D."/>
            <person name="Daum C."/>
            <person name="Ezra D."/>
            <person name="Gonzalez J."/>
            <person name="Henrissat B."/>
            <person name="Kuo A."/>
            <person name="Liang C."/>
            <person name="Lipzen A."/>
            <person name="Lutzoni F."/>
            <person name="Magnuson J."/>
            <person name="Mondo S."/>
            <person name="Nolan M."/>
            <person name="Ohm R."/>
            <person name="Pangilinan J."/>
            <person name="Park H.-J."/>
            <person name="Ramirez L."/>
            <person name="Alfaro M."/>
            <person name="Sun H."/>
            <person name="Tritt A."/>
            <person name="Yoshinaga Y."/>
            <person name="Zwiers L.-H."/>
            <person name="Turgeon B."/>
            <person name="Goodwin S."/>
            <person name="Spatafora J."/>
            <person name="Crous P."/>
            <person name="Grigoriev I."/>
        </authorList>
    </citation>
    <scope>NUCLEOTIDE SEQUENCE</scope>
    <source>
        <strain evidence="3">CBS 473.64</strain>
    </source>
</reference>
<dbReference type="GO" id="GO:0005739">
    <property type="term" value="C:mitochondrion"/>
    <property type="evidence" value="ECO:0007669"/>
    <property type="project" value="TreeGrafter"/>
</dbReference>
<accession>A0A6A6RKY3</accession>
<dbReference type="GO" id="GO:0000403">
    <property type="term" value="F:Y-form DNA binding"/>
    <property type="evidence" value="ECO:0007669"/>
    <property type="project" value="TreeGrafter"/>
</dbReference>
<protein>
    <submittedName>
        <fullName evidence="3">Ribonuclease H-like protein</fullName>
    </submittedName>
</protein>
<dbReference type="OrthoDB" id="5552842at2759"/>
<dbReference type="Proteomes" id="UP000799753">
    <property type="component" value="Unassembled WGS sequence"/>
</dbReference>
<name>A0A6A6RKY3_9PLEO</name>